<dbReference type="Proteomes" id="UP001321475">
    <property type="component" value="Chromosome"/>
</dbReference>
<evidence type="ECO:0000313" key="2">
    <source>
        <dbReference type="Proteomes" id="UP001321475"/>
    </source>
</evidence>
<sequence>MSEVVRVRTCAAKGCGASHRLAVEEPLDHVIGFVIHDVARQAEDAARQIDVHYTCPRTDRLVRVSIRTAIPGEPTVYVIGD</sequence>
<organism evidence="1 2">
    <name type="scientific">Paraoerskovia sediminicola</name>
    <dbReference type="NCBI Taxonomy" id="1138587"/>
    <lineage>
        <taxon>Bacteria</taxon>
        <taxon>Bacillati</taxon>
        <taxon>Actinomycetota</taxon>
        <taxon>Actinomycetes</taxon>
        <taxon>Micrococcales</taxon>
        <taxon>Cellulomonadaceae</taxon>
        <taxon>Paraoerskovia</taxon>
    </lineage>
</organism>
<dbReference type="EMBL" id="AP027729">
    <property type="protein sequence ID" value="BDZ42122.1"/>
    <property type="molecule type" value="Genomic_DNA"/>
</dbReference>
<protein>
    <submittedName>
        <fullName evidence="1">Uncharacterized protein</fullName>
    </submittedName>
</protein>
<proteinExistence type="predicted"/>
<reference evidence="2" key="1">
    <citation type="journal article" date="2019" name="Int. J. Syst. Evol. Microbiol.">
        <title>The Global Catalogue of Microorganisms (GCM) 10K type strain sequencing project: providing services to taxonomists for standard genome sequencing and annotation.</title>
        <authorList>
            <consortium name="The Broad Institute Genomics Platform"/>
            <consortium name="The Broad Institute Genome Sequencing Center for Infectious Disease"/>
            <person name="Wu L."/>
            <person name="Ma J."/>
        </authorList>
    </citation>
    <scope>NUCLEOTIDE SEQUENCE [LARGE SCALE GENOMIC DNA]</scope>
    <source>
        <strain evidence="2">NBRC 108565</strain>
    </source>
</reference>
<accession>A0ABN6XEK4</accession>
<evidence type="ECO:0000313" key="1">
    <source>
        <dbReference type="EMBL" id="BDZ42122.1"/>
    </source>
</evidence>
<name>A0ABN6XEK4_9CELL</name>
<dbReference type="RefSeq" id="WP_286219143.1">
    <property type="nucleotide sequence ID" value="NZ_AP027729.1"/>
</dbReference>
<keyword evidence="2" id="KW-1185">Reference proteome</keyword>
<gene>
    <name evidence="1" type="ORF">GCM10025865_14210</name>
</gene>